<evidence type="ECO:0000256" key="2">
    <source>
        <dbReference type="SAM" id="Phobius"/>
    </source>
</evidence>
<dbReference type="Proteomes" id="UP000092321">
    <property type="component" value="Unassembled WGS sequence"/>
</dbReference>
<feature type="compositionally biased region" description="Polar residues" evidence="1">
    <location>
        <begin position="598"/>
        <end position="624"/>
    </location>
</feature>
<dbReference type="InterPro" id="IPR051380">
    <property type="entry name" value="pH-response_reg_palI/RIM9"/>
</dbReference>
<gene>
    <name evidence="3" type="ORF">HANVADRAFT_220</name>
</gene>
<keyword evidence="2" id="KW-0812">Transmembrane</keyword>
<dbReference type="PANTHER" id="PTHR28013">
    <property type="entry name" value="PROTEIN DCV1-RELATED"/>
    <property type="match status" value="1"/>
</dbReference>
<feature type="region of interest" description="Disordered" evidence="1">
    <location>
        <begin position="302"/>
        <end position="322"/>
    </location>
</feature>
<reference evidence="4" key="1">
    <citation type="journal article" date="2016" name="Proc. Natl. Acad. Sci. U.S.A.">
        <title>Comparative genomics of biotechnologically important yeasts.</title>
        <authorList>
            <person name="Riley R."/>
            <person name="Haridas S."/>
            <person name="Wolfe K.H."/>
            <person name="Lopes M.R."/>
            <person name="Hittinger C.T."/>
            <person name="Goeker M."/>
            <person name="Salamov A.A."/>
            <person name="Wisecaver J.H."/>
            <person name="Long T.M."/>
            <person name="Calvey C.H."/>
            <person name="Aerts A.L."/>
            <person name="Barry K.W."/>
            <person name="Choi C."/>
            <person name="Clum A."/>
            <person name="Coughlan A.Y."/>
            <person name="Deshpande S."/>
            <person name="Douglass A.P."/>
            <person name="Hanson S.J."/>
            <person name="Klenk H.-P."/>
            <person name="LaButti K.M."/>
            <person name="Lapidus A."/>
            <person name="Lindquist E.A."/>
            <person name="Lipzen A.M."/>
            <person name="Meier-Kolthoff J.P."/>
            <person name="Ohm R.A."/>
            <person name="Otillar R.P."/>
            <person name="Pangilinan J.L."/>
            <person name="Peng Y."/>
            <person name="Rokas A."/>
            <person name="Rosa C.A."/>
            <person name="Scheuner C."/>
            <person name="Sibirny A.A."/>
            <person name="Slot J.C."/>
            <person name="Stielow J.B."/>
            <person name="Sun H."/>
            <person name="Kurtzman C.P."/>
            <person name="Blackwell M."/>
            <person name="Grigoriev I.V."/>
            <person name="Jeffries T.W."/>
        </authorList>
    </citation>
    <scope>NUCLEOTIDE SEQUENCE [LARGE SCALE GENOMIC DNA]</scope>
    <source>
        <strain evidence="4">NRRL Y-1626</strain>
    </source>
</reference>
<evidence type="ECO:0000313" key="3">
    <source>
        <dbReference type="EMBL" id="OBA29162.1"/>
    </source>
</evidence>
<dbReference type="Pfam" id="PF06687">
    <property type="entry name" value="SUR7"/>
    <property type="match status" value="1"/>
</dbReference>
<dbReference type="GO" id="GO:0035838">
    <property type="term" value="C:growing cell tip"/>
    <property type="evidence" value="ECO:0007669"/>
    <property type="project" value="TreeGrafter"/>
</dbReference>
<feature type="region of interest" description="Disordered" evidence="1">
    <location>
        <begin position="457"/>
        <end position="509"/>
    </location>
</feature>
<dbReference type="PANTHER" id="PTHR28013:SF8">
    <property type="entry name" value="AEL027WP"/>
    <property type="match status" value="1"/>
</dbReference>
<keyword evidence="2" id="KW-1133">Transmembrane helix</keyword>
<evidence type="ECO:0000313" key="4">
    <source>
        <dbReference type="Proteomes" id="UP000092321"/>
    </source>
</evidence>
<feature type="transmembrane region" description="Helical" evidence="2">
    <location>
        <begin position="175"/>
        <end position="200"/>
    </location>
</feature>
<proteinExistence type="predicted"/>
<dbReference type="AlphaFoldDB" id="A0A1B7TK87"/>
<feature type="transmembrane region" description="Helical" evidence="2">
    <location>
        <begin position="104"/>
        <end position="127"/>
    </location>
</feature>
<feature type="compositionally biased region" description="Low complexity" evidence="1">
    <location>
        <begin position="457"/>
        <end position="478"/>
    </location>
</feature>
<organism evidence="3 4">
    <name type="scientific">Hanseniaspora valbyensis NRRL Y-1626</name>
    <dbReference type="NCBI Taxonomy" id="766949"/>
    <lineage>
        <taxon>Eukaryota</taxon>
        <taxon>Fungi</taxon>
        <taxon>Dikarya</taxon>
        <taxon>Ascomycota</taxon>
        <taxon>Saccharomycotina</taxon>
        <taxon>Saccharomycetes</taxon>
        <taxon>Saccharomycodales</taxon>
        <taxon>Saccharomycodaceae</taxon>
        <taxon>Hanseniaspora</taxon>
    </lineage>
</organism>
<keyword evidence="4" id="KW-1185">Reference proteome</keyword>
<feature type="region of interest" description="Disordered" evidence="1">
    <location>
        <begin position="350"/>
        <end position="441"/>
    </location>
</feature>
<sequence>MLRSSALSTIIVILQFISLAFLIIAFVTVPLFKFTSNSKSTTSNLLSLSNYNGIQYGVFGYCDTSEKTCSSASANYKAYKIQEANSDDSDWKLDLSARKTLSELLIVVPVAAGVIFINFLMTTVNLVTQKRDVNENERFIFIQFIISSVFSFLSFAGAAMSCIVVFLLFYPHVDWPAWILIPSAVLSLLSIPLTFFQYLYKKNEVYNSESGATMDEKNIDVYGNGRLLSDDIGYEENLHSDYDDVDVTDDLKTKNFYTQLQKFGSENNLNNSNSDLERNSTAIQEQGGEYAKPSQLVDVMKNGSNLTLGNSSNNSGLNLNNKKDSYNLYQEYKQNEQDIANVNENTLTSSNYDSAALTGNKFRDPSGSSSRYTTANSYKQPGAIDRNNKEYEADGYSDISDSDKDFVRSNIIPKSERPALESDDGLHDDQSSNFTSVSQRAGNPAYLKNRLNAPMPQIQPQQQQVQQPYQGQYQNAQPRQVYQGQAPNQNNYARQYPPQNNSQYQTRSGPMGGFAGQPPMNNNIQPYNPNLDRVGVKHQAMNPQQRQRAPMVFQNNADFEAPVGSSYQQQNNSNVPVGGARFQPQVYKPGYKKRPMNTGAQMGPSSYSNPYVTNSAQQPYTGFR</sequence>
<feature type="compositionally biased region" description="Basic and acidic residues" evidence="1">
    <location>
        <begin position="414"/>
        <end position="430"/>
    </location>
</feature>
<accession>A0A1B7TK87</accession>
<evidence type="ECO:0000256" key="1">
    <source>
        <dbReference type="SAM" id="MobiDB-lite"/>
    </source>
</evidence>
<feature type="compositionally biased region" description="Polar residues" evidence="1">
    <location>
        <begin position="431"/>
        <end position="441"/>
    </location>
</feature>
<feature type="compositionally biased region" description="Polar residues" evidence="1">
    <location>
        <begin position="366"/>
        <end position="379"/>
    </location>
</feature>
<protein>
    <submittedName>
        <fullName evidence="3">Pali-domain-containing protein</fullName>
    </submittedName>
</protein>
<dbReference type="OrthoDB" id="2354757at2759"/>
<comment type="caution">
    <text evidence="3">The sequence shown here is derived from an EMBL/GenBank/DDBJ whole genome shotgun (WGS) entry which is preliminary data.</text>
</comment>
<name>A0A1B7TK87_9ASCO</name>
<feature type="compositionally biased region" description="Low complexity" evidence="1">
    <location>
        <begin position="302"/>
        <end position="320"/>
    </location>
</feature>
<dbReference type="InterPro" id="IPR009571">
    <property type="entry name" value="SUR7/Rim9-like_fungi"/>
</dbReference>
<feature type="region of interest" description="Disordered" evidence="1">
    <location>
        <begin position="574"/>
        <end position="624"/>
    </location>
</feature>
<dbReference type="GO" id="GO:0005886">
    <property type="term" value="C:plasma membrane"/>
    <property type="evidence" value="ECO:0007669"/>
    <property type="project" value="InterPro"/>
</dbReference>
<feature type="compositionally biased region" description="Polar residues" evidence="1">
    <location>
        <begin position="480"/>
        <end position="508"/>
    </location>
</feature>
<dbReference type="EMBL" id="LXPE01000001">
    <property type="protein sequence ID" value="OBA29162.1"/>
    <property type="molecule type" value="Genomic_DNA"/>
</dbReference>
<dbReference type="GO" id="GO:0032153">
    <property type="term" value="C:cell division site"/>
    <property type="evidence" value="ECO:0007669"/>
    <property type="project" value="TreeGrafter"/>
</dbReference>
<keyword evidence="2" id="KW-0472">Membrane</keyword>
<feature type="transmembrane region" description="Helical" evidence="2">
    <location>
        <begin position="7"/>
        <end position="32"/>
    </location>
</feature>
<feature type="transmembrane region" description="Helical" evidence="2">
    <location>
        <begin position="139"/>
        <end position="169"/>
    </location>
</feature>